<dbReference type="RefSeq" id="WP_382421201.1">
    <property type="nucleotide sequence ID" value="NZ_JBHSCW010000003.1"/>
</dbReference>
<reference evidence="6" key="1">
    <citation type="journal article" date="2019" name="Int. J. Syst. Evol. Microbiol.">
        <title>The Global Catalogue of Microorganisms (GCM) 10K type strain sequencing project: providing services to taxonomists for standard genome sequencing and annotation.</title>
        <authorList>
            <consortium name="The Broad Institute Genomics Platform"/>
            <consortium name="The Broad Institute Genome Sequencing Center for Infectious Disease"/>
            <person name="Wu L."/>
            <person name="Ma J."/>
        </authorList>
    </citation>
    <scope>NUCLEOTIDE SEQUENCE [LARGE SCALE GENOMIC DNA]</scope>
    <source>
        <strain evidence="6">CECT 8472</strain>
    </source>
</reference>
<dbReference type="SUPFAM" id="SSF53335">
    <property type="entry name" value="S-adenosyl-L-methionine-dependent methyltransferases"/>
    <property type="match status" value="1"/>
</dbReference>
<evidence type="ECO:0000256" key="2">
    <source>
        <dbReference type="ARBA" id="ARBA00022679"/>
    </source>
</evidence>
<evidence type="ECO:0000313" key="5">
    <source>
        <dbReference type="EMBL" id="MFC4350856.1"/>
    </source>
</evidence>
<dbReference type="InterPro" id="IPR029063">
    <property type="entry name" value="SAM-dependent_MTases_sf"/>
</dbReference>
<dbReference type="EC" id="2.1.-.-" evidence="5"/>
<gene>
    <name evidence="5" type="ORF">ACFOW6_04785</name>
</gene>
<dbReference type="Gene3D" id="3.40.50.150">
    <property type="entry name" value="Vaccinia Virus protein VP39"/>
    <property type="match status" value="1"/>
</dbReference>
<dbReference type="CDD" id="cd02440">
    <property type="entry name" value="AdoMet_MTases"/>
    <property type="match status" value="1"/>
</dbReference>
<organism evidence="5 6">
    <name type="scientific">Fodinicurvata halophila</name>
    <dbReference type="NCBI Taxonomy" id="1419723"/>
    <lineage>
        <taxon>Bacteria</taxon>
        <taxon>Pseudomonadati</taxon>
        <taxon>Pseudomonadota</taxon>
        <taxon>Alphaproteobacteria</taxon>
        <taxon>Rhodospirillales</taxon>
        <taxon>Rhodovibrionaceae</taxon>
        <taxon>Fodinicurvata</taxon>
    </lineage>
</organism>
<dbReference type="PROSITE" id="PS51600">
    <property type="entry name" value="SAM_GNMT"/>
    <property type="match status" value="1"/>
</dbReference>
<keyword evidence="2 5" id="KW-0808">Transferase</keyword>
<keyword evidence="6" id="KW-1185">Reference proteome</keyword>
<dbReference type="Pfam" id="PF13649">
    <property type="entry name" value="Methyltransf_25"/>
    <property type="match status" value="1"/>
</dbReference>
<comment type="caution">
    <text evidence="5">The sequence shown here is derived from an EMBL/GenBank/DDBJ whole genome shotgun (WGS) entry which is preliminary data.</text>
</comment>
<feature type="domain" description="Methyltransferase" evidence="4">
    <location>
        <begin position="47"/>
        <end position="147"/>
    </location>
</feature>
<accession>A0ABV8UHW5</accession>
<dbReference type="PANTHER" id="PTHR16458:SF2">
    <property type="entry name" value="GLYCINE N-METHYLTRANSFERASE"/>
    <property type="match status" value="1"/>
</dbReference>
<keyword evidence="1 5" id="KW-0489">Methyltransferase</keyword>
<dbReference type="Proteomes" id="UP001595799">
    <property type="component" value="Unassembled WGS sequence"/>
</dbReference>
<dbReference type="InterPro" id="IPR041698">
    <property type="entry name" value="Methyltransf_25"/>
</dbReference>
<name>A0ABV8UHW5_9PROT</name>
<proteinExistence type="predicted"/>
<evidence type="ECO:0000256" key="3">
    <source>
        <dbReference type="ARBA" id="ARBA00022691"/>
    </source>
</evidence>
<protein>
    <submittedName>
        <fullName evidence="5">Class I SAM-dependent methyltransferase</fullName>
        <ecNumber evidence="5">2.1.-.-</ecNumber>
    </submittedName>
</protein>
<sequence length="251" mass="28994">MHNEHYKHEYTEEFASRWDDLIGWEGRQEGEAGFFESLLEKYNCQRVADIATGTGYHAVTLALNTDLDVVATDGSANMIEQTKRNAKHHKADLEDIAVVDWRDLADHYGEESFDALLCLGNAFTHMFEHEARLEALTAMYKALRPGGILVLDHRNYDRILDEGFSSKHQHYYTGDNVDARPVEISPQVVRFEYTYPDKSKYHLNMFPLRHDYVVKTMKEAGFKNVESYGDFTKPYKTNEVDFIQQIAIKGK</sequence>
<dbReference type="GO" id="GO:0008168">
    <property type="term" value="F:methyltransferase activity"/>
    <property type="evidence" value="ECO:0007669"/>
    <property type="project" value="UniProtKB-KW"/>
</dbReference>
<dbReference type="GO" id="GO:0032259">
    <property type="term" value="P:methylation"/>
    <property type="evidence" value="ECO:0007669"/>
    <property type="project" value="UniProtKB-KW"/>
</dbReference>
<keyword evidence="3" id="KW-0949">S-adenosyl-L-methionine</keyword>
<dbReference type="InterPro" id="IPR014369">
    <property type="entry name" value="Gly/Sar_N_MeTrfase"/>
</dbReference>
<dbReference type="Gene3D" id="3.30.46.10">
    <property type="entry name" value="Glycine N-methyltransferase, chain A, domain 1"/>
    <property type="match status" value="1"/>
</dbReference>
<evidence type="ECO:0000259" key="4">
    <source>
        <dbReference type="Pfam" id="PF13649"/>
    </source>
</evidence>
<dbReference type="EMBL" id="JBHSCW010000003">
    <property type="protein sequence ID" value="MFC4350856.1"/>
    <property type="molecule type" value="Genomic_DNA"/>
</dbReference>
<evidence type="ECO:0000256" key="1">
    <source>
        <dbReference type="ARBA" id="ARBA00022603"/>
    </source>
</evidence>
<dbReference type="PANTHER" id="PTHR16458">
    <property type="entry name" value="GLYCINE N-METHYLTRANSFERASE"/>
    <property type="match status" value="1"/>
</dbReference>
<evidence type="ECO:0000313" key="6">
    <source>
        <dbReference type="Proteomes" id="UP001595799"/>
    </source>
</evidence>